<feature type="repeat" description="TPR" evidence="2">
    <location>
        <begin position="126"/>
        <end position="159"/>
    </location>
</feature>
<evidence type="ECO:0000256" key="2">
    <source>
        <dbReference type="PROSITE-ProRule" id="PRU00339"/>
    </source>
</evidence>
<keyword evidence="7" id="KW-1185">Reference proteome</keyword>
<dbReference type="InterPro" id="IPR011990">
    <property type="entry name" value="TPR-like_helical_dom_sf"/>
</dbReference>
<dbReference type="PROSITE" id="PS51787">
    <property type="entry name" value="LON_N"/>
    <property type="match status" value="1"/>
</dbReference>
<reference evidence="6 7" key="1">
    <citation type="journal article" date="2024" name="Nat. Commun.">
        <title>Phylogenomics reveals the evolutionary origins of lichenization in chlorophyte algae.</title>
        <authorList>
            <person name="Puginier C."/>
            <person name="Libourel C."/>
            <person name="Otte J."/>
            <person name="Skaloud P."/>
            <person name="Haon M."/>
            <person name="Grisel S."/>
            <person name="Petersen M."/>
            <person name="Berrin J.G."/>
            <person name="Delaux P.M."/>
            <person name="Dal Grande F."/>
            <person name="Keller J."/>
        </authorList>
    </citation>
    <scope>NUCLEOTIDE SEQUENCE [LARGE SCALE GENOMIC DNA]</scope>
    <source>
        <strain evidence="6 7">SAG 216-7</strain>
    </source>
</reference>
<feature type="domain" description="RING-type" evidence="4">
    <location>
        <begin position="202"/>
        <end position="240"/>
    </location>
</feature>
<feature type="region of interest" description="Disordered" evidence="3">
    <location>
        <begin position="1"/>
        <end position="23"/>
    </location>
</feature>
<dbReference type="Gene3D" id="1.25.40.10">
    <property type="entry name" value="Tetratricopeptide repeat domain"/>
    <property type="match status" value="1"/>
</dbReference>
<dbReference type="Proteomes" id="UP001491310">
    <property type="component" value="Unassembled WGS sequence"/>
</dbReference>
<dbReference type="Pfam" id="PF02190">
    <property type="entry name" value="LON_substr_bdg"/>
    <property type="match status" value="1"/>
</dbReference>
<accession>A0ABR2YWV4</accession>
<feature type="repeat" description="TPR" evidence="2">
    <location>
        <begin position="32"/>
        <end position="65"/>
    </location>
</feature>
<feature type="domain" description="Lon N-terminal" evidence="5">
    <location>
        <begin position="287"/>
        <end position="490"/>
    </location>
</feature>
<dbReference type="CDD" id="cd16514">
    <property type="entry name" value="RING-HC_LONFs_rpt2"/>
    <property type="match status" value="1"/>
</dbReference>
<keyword evidence="1" id="KW-0863">Zinc-finger</keyword>
<dbReference type="InterPro" id="IPR015947">
    <property type="entry name" value="PUA-like_sf"/>
</dbReference>
<dbReference type="SUPFAM" id="SSF88697">
    <property type="entry name" value="PUA domain-like"/>
    <property type="match status" value="1"/>
</dbReference>
<keyword evidence="1" id="KW-0862">Zinc</keyword>
<dbReference type="SMART" id="SM00464">
    <property type="entry name" value="LON"/>
    <property type="match status" value="1"/>
</dbReference>
<evidence type="ECO:0000259" key="5">
    <source>
        <dbReference type="PROSITE" id="PS51787"/>
    </source>
</evidence>
<evidence type="ECO:0000259" key="4">
    <source>
        <dbReference type="PROSITE" id="PS50089"/>
    </source>
</evidence>
<organism evidence="6 7">
    <name type="scientific">Coccomyxa subellipsoidea</name>
    <dbReference type="NCBI Taxonomy" id="248742"/>
    <lineage>
        <taxon>Eukaryota</taxon>
        <taxon>Viridiplantae</taxon>
        <taxon>Chlorophyta</taxon>
        <taxon>core chlorophytes</taxon>
        <taxon>Trebouxiophyceae</taxon>
        <taxon>Trebouxiophyceae incertae sedis</taxon>
        <taxon>Coccomyxaceae</taxon>
        <taxon>Coccomyxa</taxon>
    </lineage>
</organism>
<evidence type="ECO:0000313" key="7">
    <source>
        <dbReference type="Proteomes" id="UP001491310"/>
    </source>
</evidence>
<proteinExistence type="predicted"/>
<dbReference type="Gene3D" id="3.30.40.10">
    <property type="entry name" value="Zinc/RING finger domain, C3HC4 (zinc finger)"/>
    <property type="match status" value="1"/>
</dbReference>
<dbReference type="Pfam" id="PF13923">
    <property type="entry name" value="zf-C3HC4_2"/>
    <property type="match status" value="1"/>
</dbReference>
<dbReference type="PANTHER" id="PTHR23327">
    <property type="entry name" value="RING FINGER PROTEIN 127"/>
    <property type="match status" value="1"/>
</dbReference>
<evidence type="ECO:0000313" key="6">
    <source>
        <dbReference type="EMBL" id="KAK9916094.1"/>
    </source>
</evidence>
<dbReference type="Gene3D" id="1.20.58.1480">
    <property type="match status" value="1"/>
</dbReference>
<protein>
    <recommendedName>
        <fullName evidence="8">LON peptidase N-terminal domain and RING finger protein 1</fullName>
    </recommendedName>
</protein>
<dbReference type="SUPFAM" id="SSF57850">
    <property type="entry name" value="RING/U-box"/>
    <property type="match status" value="1"/>
</dbReference>
<dbReference type="SMART" id="SM00028">
    <property type="entry name" value="TPR"/>
    <property type="match status" value="2"/>
</dbReference>
<dbReference type="SUPFAM" id="SSF48452">
    <property type="entry name" value="TPR-like"/>
    <property type="match status" value="1"/>
</dbReference>
<keyword evidence="2" id="KW-0802">TPR repeat</keyword>
<evidence type="ECO:0000256" key="3">
    <source>
        <dbReference type="SAM" id="MobiDB-lite"/>
    </source>
</evidence>
<dbReference type="InterPro" id="IPR019734">
    <property type="entry name" value="TPR_rpt"/>
</dbReference>
<dbReference type="SMART" id="SM00184">
    <property type="entry name" value="RING"/>
    <property type="match status" value="1"/>
</dbReference>
<dbReference type="InterPro" id="IPR001841">
    <property type="entry name" value="Znf_RING"/>
</dbReference>
<evidence type="ECO:0000256" key="1">
    <source>
        <dbReference type="PROSITE-ProRule" id="PRU00175"/>
    </source>
</evidence>
<feature type="compositionally biased region" description="Basic and acidic residues" evidence="3">
    <location>
        <begin position="1"/>
        <end position="13"/>
    </location>
</feature>
<keyword evidence="1" id="KW-0479">Metal-binding</keyword>
<gene>
    <name evidence="6" type="ORF">WJX75_008510</name>
</gene>
<dbReference type="InterPro" id="IPR046336">
    <property type="entry name" value="Lon_prtase_N_sf"/>
</dbReference>
<dbReference type="EMBL" id="JALJOT010000004">
    <property type="protein sequence ID" value="KAK9916094.1"/>
    <property type="molecule type" value="Genomic_DNA"/>
</dbReference>
<name>A0ABR2YWV4_9CHLO</name>
<dbReference type="InterPro" id="IPR013083">
    <property type="entry name" value="Znf_RING/FYVE/PHD"/>
</dbReference>
<dbReference type="PROSITE" id="PS50089">
    <property type="entry name" value="ZF_RING_2"/>
    <property type="match status" value="1"/>
</dbReference>
<dbReference type="PANTHER" id="PTHR23327:SF42">
    <property type="entry name" value="LON PEPTIDASE N-TERMINAL DOMAIN AND RING FINGER PROTEIN C14F5.10C"/>
    <property type="match status" value="1"/>
</dbReference>
<dbReference type="PROSITE" id="PS50005">
    <property type="entry name" value="TPR"/>
    <property type="match status" value="2"/>
</dbReference>
<evidence type="ECO:0008006" key="8">
    <source>
        <dbReference type="Google" id="ProtNLM"/>
    </source>
</evidence>
<sequence length="499" mass="54954">MHQLDAEDSREKQAALTQGMDVSTSDDDVIDIEALKKKGHREVAAGQFENAINAFSSALKLARDSSEEARLLSNRSSAFASLCRKLRSIPAAQSEAQALYGLDPFTLAQLALKDAERAVSLQPKWAKAHLQQGAALYLVERYEDAQAALLEGLALEPGNRSLQEALSAVRGALSNTASTCSVQPSGTTRSARTVDRCDDTECILCMKLLFEPVTTPCGHTFCRACFARTTDHSNKCPMCRTVLHVGRQLPVTVALANILERSFPEEYTARRLETRSTSAEGTQTTGDAPLPLFVMSCMMPGEKMALNIFEPRYRLMVRRCMEGSRRFGMATVGASHTLNRFACECEILECQPQPDGRFYLEVVGRRRFTIQESWEQDGYRVAAPQFFGDEPPQPGSTEAIELAALSTAVEARADAWVDRVKAYARGRRGIRVMELLQRAGEKPAAGCSEALSFWVANLLPMETADRLRLLGLTHTRDRLAYELSLFDDHAAAGETCAVM</sequence>
<dbReference type="Gene3D" id="2.30.130.40">
    <property type="entry name" value="LON domain-like"/>
    <property type="match status" value="1"/>
</dbReference>
<comment type="caution">
    <text evidence="6">The sequence shown here is derived from an EMBL/GenBank/DDBJ whole genome shotgun (WGS) entry which is preliminary data.</text>
</comment>
<dbReference type="InterPro" id="IPR003111">
    <property type="entry name" value="Lon_prtase_N"/>
</dbReference>